<gene>
    <name evidence="1" type="ORF">EDD39_7548</name>
</gene>
<proteinExistence type="predicted"/>
<evidence type="ECO:0000313" key="2">
    <source>
        <dbReference type="Proteomes" id="UP000267408"/>
    </source>
</evidence>
<dbReference type="EMBL" id="RJVJ01000003">
    <property type="protein sequence ID" value="ROR35882.1"/>
    <property type="molecule type" value="Genomic_DNA"/>
</dbReference>
<reference evidence="1 2" key="1">
    <citation type="submission" date="2018-11" db="EMBL/GenBank/DDBJ databases">
        <title>Sequencing the genomes of 1000 actinobacteria strains.</title>
        <authorList>
            <person name="Klenk H.-P."/>
        </authorList>
    </citation>
    <scope>NUCLEOTIDE SEQUENCE [LARGE SCALE GENOMIC DNA]</scope>
    <source>
        <strain evidence="1 2">DSM 44780</strain>
    </source>
</reference>
<accession>A0A8G1UAJ0</accession>
<dbReference type="Proteomes" id="UP000267408">
    <property type="component" value="Unassembled WGS sequence"/>
</dbReference>
<comment type="caution">
    <text evidence="1">The sequence shown here is derived from an EMBL/GenBank/DDBJ whole genome shotgun (WGS) entry which is preliminary data.</text>
</comment>
<evidence type="ECO:0000313" key="1">
    <source>
        <dbReference type="EMBL" id="ROR35882.1"/>
    </source>
</evidence>
<organism evidence="1 2">
    <name type="scientific">Kitasatospora cineracea</name>
    <dbReference type="NCBI Taxonomy" id="88074"/>
    <lineage>
        <taxon>Bacteria</taxon>
        <taxon>Bacillati</taxon>
        <taxon>Actinomycetota</taxon>
        <taxon>Actinomycetes</taxon>
        <taxon>Kitasatosporales</taxon>
        <taxon>Streptomycetaceae</taxon>
        <taxon>Kitasatospora</taxon>
    </lineage>
</organism>
<sequence length="227" mass="24557">MLEAWGEDALPALPDLLPLLADSWTALHVVRVLQAIGTAAAPAAPALRTCQVLDYPGNHSFVASTAAYITMDREARLRMIGDAVTATEEPDYRQIGALAEFGSDAAPHAHRVRLAMENSTDYSRLSAAITLWSITGRTEPSIHVLEEFVVPVATGGDSYGFFRDTLQALVRMGEITPAIRAALLTIHQLDRRLSTEGGYPAILRDDELRGLIELALACGDTDSRETC</sequence>
<dbReference type="AlphaFoldDB" id="A0A8G1UAJ0"/>
<name>A0A8G1UAJ0_9ACTN</name>
<protein>
    <submittedName>
        <fullName evidence="1">Uncharacterized protein</fullName>
    </submittedName>
</protein>